<sequence>MPLLLLLSPPTAAAAGPAPAPAPAPVAVSLPPPSRLRASHLLFAFPRLRKYGRRDREPVATSLGELEEEDEDDEEEEEEEEDDEEVEVEVEVDEDEFLKNRPKPVGFGAGKTYSTDIEEQLLREMGLGGRRRSSGSGPTPAKNRAAANSAKGTGEDLNDGGVCVRVWNLPKKKNIHKDLNLAFKGFPGLVNIEPAVSANKKTRDPICKGFAYLKLESVEAATRFVELYSQKAVSFGKVQKPIRCCVVDSQSSVDSQNQPSSGQAIRQPGSSSLRRHPVPIDRRPRRLHTIPASPSASPPSALGPRTSPRSAAPYRRPRRISLIFWFCSLPPPCKSLSIRRHSVFIVKSPSPRTSVVGASIIVRMIATSSRLRKSLSIRRHSVFVAKSNCVAAVTIFTFTFTDLSSQNM</sequence>
<protein>
    <recommendedName>
        <fullName evidence="5">RRM domain-containing protein</fullName>
    </recommendedName>
</protein>
<evidence type="ECO:0000313" key="3">
    <source>
        <dbReference type="EnsemblPlants" id="OGLUM02G14640.2"/>
    </source>
</evidence>
<feature type="signal peptide" evidence="2">
    <location>
        <begin position="1"/>
        <end position="15"/>
    </location>
</feature>
<feature type="compositionally biased region" description="Polar residues" evidence="1">
    <location>
        <begin position="262"/>
        <end position="272"/>
    </location>
</feature>
<evidence type="ECO:0000313" key="4">
    <source>
        <dbReference type="Proteomes" id="UP000026961"/>
    </source>
</evidence>
<keyword evidence="2" id="KW-0732">Signal</keyword>
<dbReference type="PANTHER" id="PTHR37200">
    <property type="entry name" value="RNA-BINDING (RRM/RBD/RNP MOTIFS) FAMILY PROTEIN"/>
    <property type="match status" value="1"/>
</dbReference>
<feature type="compositionally biased region" description="Low complexity" evidence="1">
    <location>
        <begin position="291"/>
        <end position="312"/>
    </location>
</feature>
<feature type="compositionally biased region" description="Basic residues" evidence="1">
    <location>
        <begin position="273"/>
        <end position="288"/>
    </location>
</feature>
<dbReference type="eggNOG" id="ENOG502QPWD">
    <property type="taxonomic scope" value="Eukaryota"/>
</dbReference>
<dbReference type="CDD" id="cd00590">
    <property type="entry name" value="RRM_SF"/>
    <property type="match status" value="1"/>
</dbReference>
<accession>A0A0D9YRE9</accession>
<reference evidence="3" key="2">
    <citation type="submission" date="2018-05" db="EMBL/GenBank/DDBJ databases">
        <title>OgluRS3 (Oryza glumaepatula Reference Sequence Version 3).</title>
        <authorList>
            <person name="Zhang J."/>
            <person name="Kudrna D."/>
            <person name="Lee S."/>
            <person name="Talag J."/>
            <person name="Welchert J."/>
            <person name="Wing R.A."/>
        </authorList>
    </citation>
    <scope>NUCLEOTIDE SEQUENCE [LARGE SCALE GENOMIC DNA]</scope>
</reference>
<reference evidence="3" key="1">
    <citation type="submission" date="2015-04" db="UniProtKB">
        <authorList>
            <consortium name="EnsemblPlants"/>
        </authorList>
    </citation>
    <scope>IDENTIFICATION</scope>
</reference>
<evidence type="ECO:0008006" key="5">
    <source>
        <dbReference type="Google" id="ProtNLM"/>
    </source>
</evidence>
<dbReference type="PANTHER" id="PTHR37200:SF1">
    <property type="entry name" value="RNA-BINDING (RRM_RBD_RNP MOTIFS) FAMILY PROTEIN"/>
    <property type="match status" value="1"/>
</dbReference>
<dbReference type="Gramene" id="OGLUM02G14640.2">
    <property type="protein sequence ID" value="OGLUM02G14640.2"/>
    <property type="gene ID" value="OGLUM02G14640"/>
</dbReference>
<dbReference type="AlphaFoldDB" id="A0A0D9YRE9"/>
<proteinExistence type="predicted"/>
<feature type="region of interest" description="Disordered" evidence="1">
    <location>
        <begin position="127"/>
        <end position="154"/>
    </location>
</feature>
<keyword evidence="4" id="KW-1185">Reference proteome</keyword>
<feature type="compositionally biased region" description="Low complexity" evidence="1">
    <location>
        <begin position="252"/>
        <end position="261"/>
    </location>
</feature>
<dbReference type="Proteomes" id="UP000026961">
    <property type="component" value="Chromosome 2"/>
</dbReference>
<evidence type="ECO:0000256" key="1">
    <source>
        <dbReference type="SAM" id="MobiDB-lite"/>
    </source>
</evidence>
<dbReference type="EnsemblPlants" id="OGLUM02G14640.2">
    <property type="protein sequence ID" value="OGLUM02G14640.2"/>
    <property type="gene ID" value="OGLUM02G14640"/>
</dbReference>
<evidence type="ECO:0000256" key="2">
    <source>
        <dbReference type="SAM" id="SignalP"/>
    </source>
</evidence>
<feature type="region of interest" description="Disordered" evidence="1">
    <location>
        <begin position="252"/>
        <end position="312"/>
    </location>
</feature>
<feature type="region of interest" description="Disordered" evidence="1">
    <location>
        <begin position="56"/>
        <end position="93"/>
    </location>
</feature>
<name>A0A0D9YRE9_9ORYZ</name>
<dbReference type="STRING" id="40148.A0A0D9YRE9"/>
<organism evidence="3">
    <name type="scientific">Oryza glumipatula</name>
    <dbReference type="NCBI Taxonomy" id="40148"/>
    <lineage>
        <taxon>Eukaryota</taxon>
        <taxon>Viridiplantae</taxon>
        <taxon>Streptophyta</taxon>
        <taxon>Embryophyta</taxon>
        <taxon>Tracheophyta</taxon>
        <taxon>Spermatophyta</taxon>
        <taxon>Magnoliopsida</taxon>
        <taxon>Liliopsida</taxon>
        <taxon>Poales</taxon>
        <taxon>Poaceae</taxon>
        <taxon>BOP clade</taxon>
        <taxon>Oryzoideae</taxon>
        <taxon>Oryzeae</taxon>
        <taxon>Oryzinae</taxon>
        <taxon>Oryza</taxon>
    </lineage>
</organism>
<feature type="chain" id="PRO_5012904236" description="RRM domain-containing protein" evidence="2">
    <location>
        <begin position="16"/>
        <end position="408"/>
    </location>
</feature>
<feature type="compositionally biased region" description="Acidic residues" evidence="1">
    <location>
        <begin position="65"/>
        <end position="93"/>
    </location>
</feature>
<dbReference type="HOGENOM" id="CLU_675075_0_0_1"/>